<keyword evidence="9" id="KW-1185">Reference proteome</keyword>
<dbReference type="Pfam" id="PF07690">
    <property type="entry name" value="MFS_1"/>
    <property type="match status" value="1"/>
</dbReference>
<protein>
    <submittedName>
        <fullName evidence="8">Sugar phosphate permease</fullName>
    </submittedName>
</protein>
<organism evidence="8 9">
    <name type="scientific">Cupriavidus gilardii J11</name>
    <dbReference type="NCBI Taxonomy" id="936133"/>
    <lineage>
        <taxon>Bacteria</taxon>
        <taxon>Pseudomonadati</taxon>
        <taxon>Pseudomonadota</taxon>
        <taxon>Betaproteobacteria</taxon>
        <taxon>Burkholderiales</taxon>
        <taxon>Burkholderiaceae</taxon>
        <taxon>Cupriavidus</taxon>
    </lineage>
</organism>
<name>A0A562B881_9BURK</name>
<evidence type="ECO:0000313" key="8">
    <source>
        <dbReference type="EMBL" id="TWG81303.1"/>
    </source>
</evidence>
<proteinExistence type="predicted"/>
<sequence length="432" mass="46048">MARGLTLRPPALLRRGEGTRVFLCFAAAYVLSYAFRSINAIIAPELVADLRLSNADLGLLSSAYFLTFAAMQLPVGIWLDRRGARRVEAALLLVGAAGAVVFATATSIEALWLGRALIGAGVSACLVAAYSSYRRWYPAARQSQLSAWMLVAGSAGALMTTLPAQAVLPWLGWRGLFWVMAGLLVACAAALYVGLRRVERRGNRLGRDARAGQARPLYGGASAYGALFRHPAFLRVLPFGLVNQASFMAVQTLWAGPWMTDVLGFSLDATAGVLFAFNISLLAGYLLLGWLAPRQAGNAADAARLVVIGAGLTLGLQAAIVGWASPAAWWLWPLLALSGSTLALILSTLSLSFPAEMAGRANTTYNLLVFGGSFVVQWSLGVGIDAFRDMGLTQAHAFRAAFAVLLGLQLMGYLWFVLAPRLLAAQRRGTVR</sequence>
<feature type="transmembrane region" description="Helical" evidence="6">
    <location>
        <begin position="21"/>
        <end position="42"/>
    </location>
</feature>
<comment type="caution">
    <text evidence="8">The sequence shown here is derived from an EMBL/GenBank/DDBJ whole genome shotgun (WGS) entry which is preliminary data.</text>
</comment>
<evidence type="ECO:0000256" key="2">
    <source>
        <dbReference type="ARBA" id="ARBA00022475"/>
    </source>
</evidence>
<feature type="transmembrane region" description="Helical" evidence="6">
    <location>
        <begin position="305"/>
        <end position="324"/>
    </location>
</feature>
<dbReference type="GO" id="GO:0005886">
    <property type="term" value="C:plasma membrane"/>
    <property type="evidence" value="ECO:0007669"/>
    <property type="project" value="UniProtKB-SubCell"/>
</dbReference>
<dbReference type="InterPro" id="IPR036259">
    <property type="entry name" value="MFS_trans_sf"/>
</dbReference>
<feature type="transmembrane region" description="Helical" evidence="6">
    <location>
        <begin position="62"/>
        <end position="79"/>
    </location>
</feature>
<feature type="transmembrane region" description="Helical" evidence="6">
    <location>
        <begin position="145"/>
        <end position="164"/>
    </location>
</feature>
<feature type="transmembrane region" description="Helical" evidence="6">
    <location>
        <begin position="232"/>
        <end position="254"/>
    </location>
</feature>
<dbReference type="InterPro" id="IPR011701">
    <property type="entry name" value="MFS"/>
</dbReference>
<reference evidence="8 9" key="1">
    <citation type="submission" date="2019-07" db="EMBL/GenBank/DDBJ databases">
        <title>Genome sequencing of lignin-degrading bacterial isolates.</title>
        <authorList>
            <person name="Gladden J."/>
        </authorList>
    </citation>
    <scope>NUCLEOTIDE SEQUENCE [LARGE SCALE GENOMIC DNA]</scope>
    <source>
        <strain evidence="8 9">J11</strain>
    </source>
</reference>
<feature type="transmembrane region" description="Helical" evidence="6">
    <location>
        <begin position="274"/>
        <end position="293"/>
    </location>
</feature>
<dbReference type="AlphaFoldDB" id="A0A562B881"/>
<feature type="transmembrane region" description="Helical" evidence="6">
    <location>
        <begin position="91"/>
        <end position="108"/>
    </location>
</feature>
<comment type="subcellular location">
    <subcellularLocation>
        <location evidence="1">Cell membrane</location>
        <topology evidence="1">Multi-pass membrane protein</topology>
    </subcellularLocation>
</comment>
<keyword evidence="4 6" id="KW-1133">Transmembrane helix</keyword>
<feature type="transmembrane region" description="Helical" evidence="6">
    <location>
        <begin position="330"/>
        <end position="353"/>
    </location>
</feature>
<dbReference type="PANTHER" id="PTHR43124">
    <property type="entry name" value="PURINE EFFLUX PUMP PBUE"/>
    <property type="match status" value="1"/>
</dbReference>
<evidence type="ECO:0000259" key="7">
    <source>
        <dbReference type="PROSITE" id="PS50850"/>
    </source>
</evidence>
<evidence type="ECO:0000256" key="5">
    <source>
        <dbReference type="ARBA" id="ARBA00023136"/>
    </source>
</evidence>
<feature type="transmembrane region" description="Helical" evidence="6">
    <location>
        <begin position="365"/>
        <end position="384"/>
    </location>
</feature>
<dbReference type="PANTHER" id="PTHR43124:SF3">
    <property type="entry name" value="CHLORAMPHENICOL EFFLUX PUMP RV0191"/>
    <property type="match status" value="1"/>
</dbReference>
<dbReference type="Gene3D" id="1.20.1250.20">
    <property type="entry name" value="MFS general substrate transporter like domains"/>
    <property type="match status" value="1"/>
</dbReference>
<evidence type="ECO:0000256" key="6">
    <source>
        <dbReference type="SAM" id="Phobius"/>
    </source>
</evidence>
<evidence type="ECO:0000313" key="9">
    <source>
        <dbReference type="Proteomes" id="UP000318141"/>
    </source>
</evidence>
<feature type="transmembrane region" description="Helical" evidence="6">
    <location>
        <begin position="176"/>
        <end position="195"/>
    </location>
</feature>
<dbReference type="EMBL" id="VLJN01000037">
    <property type="protein sequence ID" value="TWG81303.1"/>
    <property type="molecule type" value="Genomic_DNA"/>
</dbReference>
<dbReference type="Proteomes" id="UP000318141">
    <property type="component" value="Unassembled WGS sequence"/>
</dbReference>
<keyword evidence="5 6" id="KW-0472">Membrane</keyword>
<keyword evidence="3 6" id="KW-0812">Transmembrane</keyword>
<dbReference type="SUPFAM" id="SSF103473">
    <property type="entry name" value="MFS general substrate transporter"/>
    <property type="match status" value="1"/>
</dbReference>
<evidence type="ECO:0000256" key="1">
    <source>
        <dbReference type="ARBA" id="ARBA00004651"/>
    </source>
</evidence>
<dbReference type="InterPro" id="IPR050189">
    <property type="entry name" value="MFS_Efflux_Transporters"/>
</dbReference>
<dbReference type="GO" id="GO:0022857">
    <property type="term" value="F:transmembrane transporter activity"/>
    <property type="evidence" value="ECO:0007669"/>
    <property type="project" value="InterPro"/>
</dbReference>
<feature type="domain" description="Major facilitator superfamily (MFS) profile" evidence="7">
    <location>
        <begin position="20"/>
        <end position="424"/>
    </location>
</feature>
<feature type="transmembrane region" description="Helical" evidence="6">
    <location>
        <begin position="396"/>
        <end position="418"/>
    </location>
</feature>
<dbReference type="PROSITE" id="PS50850">
    <property type="entry name" value="MFS"/>
    <property type="match status" value="1"/>
</dbReference>
<evidence type="ECO:0000256" key="3">
    <source>
        <dbReference type="ARBA" id="ARBA00022692"/>
    </source>
</evidence>
<gene>
    <name evidence="8" type="ORF">L602_004200000050</name>
</gene>
<evidence type="ECO:0000256" key="4">
    <source>
        <dbReference type="ARBA" id="ARBA00022989"/>
    </source>
</evidence>
<keyword evidence="2" id="KW-1003">Cell membrane</keyword>
<feature type="transmembrane region" description="Helical" evidence="6">
    <location>
        <begin position="114"/>
        <end position="133"/>
    </location>
</feature>
<accession>A0A562B881</accession>
<dbReference type="InterPro" id="IPR020846">
    <property type="entry name" value="MFS_dom"/>
</dbReference>